<name>A0A6B2LE18_9EUKA</name>
<protein>
    <submittedName>
        <fullName evidence="2">Uncharacterized protein</fullName>
    </submittedName>
</protein>
<dbReference type="AlphaFoldDB" id="A0A6B2LE18"/>
<evidence type="ECO:0000313" key="2">
    <source>
        <dbReference type="EMBL" id="NDV35283.1"/>
    </source>
</evidence>
<feature type="region of interest" description="Disordered" evidence="1">
    <location>
        <begin position="30"/>
        <end position="83"/>
    </location>
</feature>
<accession>A0A6B2LE18</accession>
<proteinExistence type="predicted"/>
<sequence>MPEKVSEEQVKMEVKEMEVKEIVKMEVEKVGEKMEEKGEKVEEKVEERKKSSKKRKRALASLGTCPSTSIPKRKTKKRKTKEEVKESDKKIEIEVKNIENVVDSCKMNEVKSVEITANDLLMDHSSKDDTVKDIQVISEEEKADEIEIEVIVEEDELRKDNKQVQEQLGILFQKWDDLQAKITHIHQEQNELKEMIDKIAMQINN</sequence>
<dbReference type="EMBL" id="GIBP01006314">
    <property type="protein sequence ID" value="NDV35283.1"/>
    <property type="molecule type" value="Transcribed_RNA"/>
</dbReference>
<reference evidence="2" key="1">
    <citation type="journal article" date="2020" name="J. Eukaryot. Microbiol.">
        <title>De novo Sequencing, Assembly and Annotation of the Transcriptome for the Free-Living Testate Amoeba Arcella intermedia.</title>
        <authorList>
            <person name="Ribeiro G.M."/>
            <person name="Porfirio-Sousa A.L."/>
            <person name="Maurer-Alcala X.X."/>
            <person name="Katz L.A."/>
            <person name="Lahr D.J.G."/>
        </authorList>
    </citation>
    <scope>NUCLEOTIDE SEQUENCE</scope>
</reference>
<organism evidence="2">
    <name type="scientific">Arcella intermedia</name>
    <dbReference type="NCBI Taxonomy" id="1963864"/>
    <lineage>
        <taxon>Eukaryota</taxon>
        <taxon>Amoebozoa</taxon>
        <taxon>Tubulinea</taxon>
        <taxon>Elardia</taxon>
        <taxon>Arcellinida</taxon>
        <taxon>Sphaerothecina</taxon>
        <taxon>Arcellidae</taxon>
        <taxon>Arcella</taxon>
    </lineage>
</organism>
<evidence type="ECO:0000256" key="1">
    <source>
        <dbReference type="SAM" id="MobiDB-lite"/>
    </source>
</evidence>
<feature type="compositionally biased region" description="Basic and acidic residues" evidence="1">
    <location>
        <begin position="30"/>
        <end position="49"/>
    </location>
</feature>